<accession>A0AAD6Z7J3</accession>
<reference evidence="2" key="1">
    <citation type="submission" date="2023-03" db="EMBL/GenBank/DDBJ databases">
        <title>Massive genome expansion in bonnet fungi (Mycena s.s.) driven by repeated elements and novel gene families across ecological guilds.</title>
        <authorList>
            <consortium name="Lawrence Berkeley National Laboratory"/>
            <person name="Harder C.B."/>
            <person name="Miyauchi S."/>
            <person name="Viragh M."/>
            <person name="Kuo A."/>
            <person name="Thoen E."/>
            <person name="Andreopoulos B."/>
            <person name="Lu D."/>
            <person name="Skrede I."/>
            <person name="Drula E."/>
            <person name="Henrissat B."/>
            <person name="Morin E."/>
            <person name="Kohler A."/>
            <person name="Barry K."/>
            <person name="LaButti K."/>
            <person name="Morin E."/>
            <person name="Salamov A."/>
            <person name="Lipzen A."/>
            <person name="Mereny Z."/>
            <person name="Hegedus B."/>
            <person name="Baldrian P."/>
            <person name="Stursova M."/>
            <person name="Weitz H."/>
            <person name="Taylor A."/>
            <person name="Grigoriev I.V."/>
            <person name="Nagy L.G."/>
            <person name="Martin F."/>
            <person name="Kauserud H."/>
        </authorList>
    </citation>
    <scope>NUCLEOTIDE SEQUENCE</scope>
    <source>
        <strain evidence="2">CBHHK002</strain>
    </source>
</reference>
<feature type="region of interest" description="Disordered" evidence="1">
    <location>
        <begin position="60"/>
        <end position="101"/>
    </location>
</feature>
<comment type="caution">
    <text evidence="2">The sequence shown here is derived from an EMBL/GenBank/DDBJ whole genome shotgun (WGS) entry which is preliminary data.</text>
</comment>
<evidence type="ECO:0000313" key="3">
    <source>
        <dbReference type="Proteomes" id="UP001218218"/>
    </source>
</evidence>
<organism evidence="2 3">
    <name type="scientific">Mycena albidolilacea</name>
    <dbReference type="NCBI Taxonomy" id="1033008"/>
    <lineage>
        <taxon>Eukaryota</taxon>
        <taxon>Fungi</taxon>
        <taxon>Dikarya</taxon>
        <taxon>Basidiomycota</taxon>
        <taxon>Agaricomycotina</taxon>
        <taxon>Agaricomycetes</taxon>
        <taxon>Agaricomycetidae</taxon>
        <taxon>Agaricales</taxon>
        <taxon>Marasmiineae</taxon>
        <taxon>Mycenaceae</taxon>
        <taxon>Mycena</taxon>
    </lineage>
</organism>
<protein>
    <submittedName>
        <fullName evidence="2">Uncharacterized protein</fullName>
    </submittedName>
</protein>
<proteinExistence type="predicted"/>
<evidence type="ECO:0000313" key="2">
    <source>
        <dbReference type="EMBL" id="KAJ7310898.1"/>
    </source>
</evidence>
<evidence type="ECO:0000256" key="1">
    <source>
        <dbReference type="SAM" id="MobiDB-lite"/>
    </source>
</evidence>
<name>A0AAD6Z7J3_9AGAR</name>
<dbReference type="EMBL" id="JARIHO010000076">
    <property type="protein sequence ID" value="KAJ7310898.1"/>
    <property type="molecule type" value="Genomic_DNA"/>
</dbReference>
<keyword evidence="3" id="KW-1185">Reference proteome</keyword>
<feature type="compositionally biased region" description="Polar residues" evidence="1">
    <location>
        <begin position="60"/>
        <end position="70"/>
    </location>
</feature>
<dbReference type="AlphaFoldDB" id="A0AAD6Z7J3"/>
<sequence length="373" mass="40544">MRNSRLKFSVAASFLPRSATMDDIRLVASVAAGALLAFRDSLSPLSFVNANPDQSTISVKLEPSQASVSIRPQEPRVKTEDSDPPDPSNSLDHNDSDDEPGDLASVALSTTFWGDANIICGTEPTVAQVACRYATVARHCREWHNSSMLADESESESESLGTLRSDIIPILSRPHAHGPWSGQRPLKKNTCLIFIPSPLSHHPAFQQWSSTFPNQCGACLGFKMVCPGCKLQVEGLRKRHQDRENISSRKFLSVQNTLLKIPQAPLIAQNGVAGSTPIAFSIRDKIKIQDYATATSIPTDAGKNSHLAAIIAYDEETVSSSGLYLSKNRSVLVIVLPSAHAIIPCLSHGTAYPARFGKTPCPLRDFCRALKWC</sequence>
<dbReference type="Proteomes" id="UP001218218">
    <property type="component" value="Unassembled WGS sequence"/>
</dbReference>
<gene>
    <name evidence="2" type="ORF">DFH08DRAFT_1045769</name>
</gene>